<dbReference type="PROSITE" id="PS51725">
    <property type="entry name" value="ABM"/>
    <property type="match status" value="1"/>
</dbReference>
<accession>A0A1Y3PJF1</accession>
<proteinExistence type="predicted"/>
<evidence type="ECO:0000259" key="1">
    <source>
        <dbReference type="PROSITE" id="PS51725"/>
    </source>
</evidence>
<reference evidence="3" key="1">
    <citation type="submission" date="2016-06" db="EMBL/GenBank/DDBJ databases">
        <authorList>
            <person name="Nascimento L."/>
            <person name="Pereira R.V."/>
            <person name="Martins L.F."/>
            <person name="Quaggio R.B."/>
            <person name="Silva A.M."/>
            <person name="Setubal J.C."/>
        </authorList>
    </citation>
    <scope>NUCLEOTIDE SEQUENCE [LARGE SCALE GENOMIC DNA]</scope>
</reference>
<dbReference type="InterPro" id="IPR007138">
    <property type="entry name" value="ABM_dom"/>
</dbReference>
<sequence length="107" mass="12569">MFIFENQLSVQKGYGEQIRHRLQSLKPQAGFPGMLSYEVLPGEQTEHCDKICVRSMWKSQQDFQEYMKSSHFQMTHCAKCLPFLLKFQIRFDNASGQEPVLESRQVH</sequence>
<dbReference type="Pfam" id="PF03992">
    <property type="entry name" value="ABM"/>
    <property type="match status" value="1"/>
</dbReference>
<dbReference type="InterPro" id="IPR011008">
    <property type="entry name" value="Dimeric_a/b-barrel"/>
</dbReference>
<organism evidence="2 3">
    <name type="scientific">Bacillus thermozeamaize</name>
    <dbReference type="NCBI Taxonomy" id="230954"/>
    <lineage>
        <taxon>Bacteria</taxon>
        <taxon>Bacillati</taxon>
        <taxon>Bacillota</taxon>
        <taxon>Bacilli</taxon>
        <taxon>Bacillales</taxon>
        <taxon>Bacillaceae</taxon>
        <taxon>Bacillus</taxon>
    </lineage>
</organism>
<dbReference type="Gene3D" id="3.30.70.100">
    <property type="match status" value="1"/>
</dbReference>
<dbReference type="SUPFAM" id="SSF54909">
    <property type="entry name" value="Dimeric alpha+beta barrel"/>
    <property type="match status" value="1"/>
</dbReference>
<gene>
    <name evidence="2" type="ORF">BAA01_01015</name>
</gene>
<comment type="caution">
    <text evidence="2">The sequence shown here is derived from an EMBL/GenBank/DDBJ whole genome shotgun (WGS) entry which is preliminary data.</text>
</comment>
<dbReference type="EMBL" id="LZRT01000130">
    <property type="protein sequence ID" value="OUM84429.1"/>
    <property type="molecule type" value="Genomic_DNA"/>
</dbReference>
<evidence type="ECO:0000313" key="2">
    <source>
        <dbReference type="EMBL" id="OUM84429.1"/>
    </source>
</evidence>
<dbReference type="Proteomes" id="UP000196475">
    <property type="component" value="Unassembled WGS sequence"/>
</dbReference>
<dbReference type="AlphaFoldDB" id="A0A1Y3PJF1"/>
<name>A0A1Y3PJF1_9BACI</name>
<protein>
    <recommendedName>
        <fullName evidence="1">ABM domain-containing protein</fullName>
    </recommendedName>
</protein>
<evidence type="ECO:0000313" key="3">
    <source>
        <dbReference type="Proteomes" id="UP000196475"/>
    </source>
</evidence>
<feature type="domain" description="ABM" evidence="1">
    <location>
        <begin position="2"/>
        <end position="92"/>
    </location>
</feature>